<organism evidence="3 4">
    <name type="scientific">Coccomyxa viridis</name>
    <dbReference type="NCBI Taxonomy" id="1274662"/>
    <lineage>
        <taxon>Eukaryota</taxon>
        <taxon>Viridiplantae</taxon>
        <taxon>Chlorophyta</taxon>
        <taxon>core chlorophytes</taxon>
        <taxon>Trebouxiophyceae</taxon>
        <taxon>Trebouxiophyceae incertae sedis</taxon>
        <taxon>Coccomyxaceae</taxon>
        <taxon>Coccomyxa</taxon>
    </lineage>
</organism>
<evidence type="ECO:0000313" key="4">
    <source>
        <dbReference type="Proteomes" id="UP001314263"/>
    </source>
</evidence>
<reference evidence="3 4" key="1">
    <citation type="submission" date="2023-10" db="EMBL/GenBank/DDBJ databases">
        <authorList>
            <person name="Maclean D."/>
            <person name="Macfadyen A."/>
        </authorList>
    </citation>
    <scope>NUCLEOTIDE SEQUENCE [LARGE SCALE GENOMIC DNA]</scope>
</reference>
<dbReference type="GO" id="GO:0008716">
    <property type="term" value="F:D-alanine-D-alanine ligase activity"/>
    <property type="evidence" value="ECO:0007669"/>
    <property type="project" value="TreeGrafter"/>
</dbReference>
<name>A0AAV1I8U6_9CHLO</name>
<gene>
    <name evidence="3" type="ORF">CVIRNUC_006981</name>
</gene>
<dbReference type="EMBL" id="CAUYUE010000009">
    <property type="protein sequence ID" value="CAK0783781.1"/>
    <property type="molecule type" value="Genomic_DNA"/>
</dbReference>
<feature type="compositionally biased region" description="Polar residues" evidence="1">
    <location>
        <begin position="699"/>
        <end position="708"/>
    </location>
</feature>
<dbReference type="PROSITE" id="PS50800">
    <property type="entry name" value="SAP"/>
    <property type="match status" value="1"/>
</dbReference>
<evidence type="ECO:0000313" key="3">
    <source>
        <dbReference type="EMBL" id="CAK0783781.1"/>
    </source>
</evidence>
<dbReference type="InterPro" id="IPR036361">
    <property type="entry name" value="SAP_dom_sf"/>
</dbReference>
<evidence type="ECO:0000256" key="1">
    <source>
        <dbReference type="SAM" id="MobiDB-lite"/>
    </source>
</evidence>
<feature type="compositionally biased region" description="Acidic residues" evidence="1">
    <location>
        <begin position="1718"/>
        <end position="1741"/>
    </location>
</feature>
<evidence type="ECO:0000259" key="2">
    <source>
        <dbReference type="PROSITE" id="PS50800"/>
    </source>
</evidence>
<dbReference type="Gene3D" id="3.30.470.20">
    <property type="entry name" value="ATP-grasp fold, B domain"/>
    <property type="match status" value="2"/>
</dbReference>
<dbReference type="Gene3D" id="1.10.720.30">
    <property type="entry name" value="SAP domain"/>
    <property type="match status" value="1"/>
</dbReference>
<feature type="compositionally biased region" description="Basic and acidic residues" evidence="1">
    <location>
        <begin position="653"/>
        <end position="666"/>
    </location>
</feature>
<proteinExistence type="predicted"/>
<dbReference type="SUPFAM" id="SSF52440">
    <property type="entry name" value="PreATP-grasp domain"/>
    <property type="match status" value="2"/>
</dbReference>
<protein>
    <recommendedName>
        <fullName evidence="2">SAP domain-containing protein</fullName>
    </recommendedName>
</protein>
<comment type="caution">
    <text evidence="3">The sequence shown here is derived from an EMBL/GenBank/DDBJ whole genome shotgun (WGS) entry which is preliminary data.</text>
</comment>
<dbReference type="InterPro" id="IPR003034">
    <property type="entry name" value="SAP_dom"/>
</dbReference>
<sequence length="1777" mass="193511">MYAIRAPTPAQTSGRCRHGQRQSCLDGVRSAGSRCSGHRAVVHEAKKDARHVARAKARQGTPSLEELLAKGDYEGLKVLKAKELSALCKEIGQPAYGNKKDLIERIRDSYQRQQETAQPAAAEPPASVLAESTDAAQIPGDQGSAGQTAVQSEGAAQFEAEGNDTSVSVAERGDALQSGDEGDGVLQVGEEGEDSRDYGASLQQAAGTPLHASAVDLASIGVRVRMVRDTGGRAPGSRLNLRHLALQQEDAQREALEALTVPELRGLLAEHGGGQQPGTKSVLLRPKAMLVGMLVDLMQTGEEPNVGATLERSLTPSFTMLELWQFEAEEDLKALLEGASDDLLGQLLAERDASVEDQSREEQIAELEPRLAQERQVLQGLELMSEDEIKQELNARGYDDVLGMDVDIALEALFTEMSAEMYEQARREESDIAALDVMLGDIEQHWARRLGPCMRVAVLAGGPGLNREASLEHARTVVNHLDTLDRFEDAVHGGFQWLDPEKHGISVAPFFFAASGLAYPLTIEQLQCKTAIDLEFDISQDPEAMGLGIEELVGHLKESTDIIFPTLSRSTESAASIEAALEQAQLPFVGSPAEALALTADRWRTHERLRELGFPTVPRVQLALADFQEDPVEACQQWAQAVARQLEARTRADAEELTSKAREATRVTRSPFSTAAEEADSVSASEGSEAAPGDASAELSTSSAQSDAPDQDVIDIEGGAALATAWGKKLREWAGPEWAEFGWTYVVKPAAVGLSTVPGEMVFVVTGLQQVVLSTWSLLNQGIESVVVEQHIEGATRVSVAVVEGLEGPVALLPSQEEVICPETDFLDAHIAAQRKMAQTEGYSEEEIEAVLQPLRQSVLHAPDRASLALTRAEEFPDTRLRQRCPPNIPPELLWGLRQGAARLFKELGLRDAAVFEAWVEVTKAEEGPQEAEESEEDLFPRVTALPSLRLRTYPHERAEMTPKDLQRAARLTEPDDQLTHDFEGQYLPDGTEGYKHTFDEVEAELDLLDELDSIPQNVIDDPAEETADSLCRWDTGTILFDCVHATPDLSPTSILSRQAAELGISHEAALRNILANSARRAGLAEIPPPIPQSLNDSVFLKLPPPRDYDAEQDRFLEEERFYTEDGALNEELLVRPEDVNVDPYASREYDEDAPFVPTWAHPKYGDRMDVGLVRQAQDAVDPLQEQQEEGPDAPSFGLVNETLPQPVWILMGGDSSQRQASLASGLNVWMSLRHQADYQPELFLLAPRHAGRRQGERRRTLLSRRADLLELVGAEEELPEELQLPNIRRMPLPEHHISDQAVWALPAGSALHATVEDIHELCEEALEARTTAQHVKTPEQQTEDQFRLYVQQQAAAAGVHGVAGAWEGETSQLAPAPKFMDMESFALEAEAKAAVVLVALQGGAQANGEVQKYLEAHRIPFTGPNWQSAHLAANQEGMAEALAELEVHNISTAPKFGISLSSLQKAANSEDACTQLYEQMKEAVGGTEAIMIKPVTDSEAAQAPLAGPSDLGLYAEGVATRLPAIPPDMLSLPHGVIPLPLELPQRFIAEPYVATDSLEIVVGEDGKMQGMEWTGNSRWMPVTIGLVGSTFHMQALGPTLRLTSPFVEGGMVRVTPPPASLVREDVLEGVRARAQMVADHLGLNGLAQLDAFMHADSADLVVVHAHAIPDLSSTSDIFQQAAQEEALGCPGPAQLLRELIFYTQFHDPEESAPASDDNWEFGVPDDDFQDVDDNEEDDDSPYASVAPGRASKAQNQRGPSRRLSMRDARIAKSISK</sequence>
<accession>A0AAV1I8U6</accession>
<dbReference type="SUPFAM" id="SSF56059">
    <property type="entry name" value="Glutathione synthetase ATP-binding domain-like"/>
    <property type="match status" value="1"/>
</dbReference>
<dbReference type="PANTHER" id="PTHR23132:SF0">
    <property type="entry name" value="D-ALANINE-D-ALANINE LIGASE FAMILY"/>
    <property type="match status" value="1"/>
</dbReference>
<feature type="region of interest" description="Disordered" evidence="1">
    <location>
        <begin position="653"/>
        <end position="710"/>
    </location>
</feature>
<feature type="compositionally biased region" description="Low complexity" evidence="1">
    <location>
        <begin position="681"/>
        <end position="698"/>
    </location>
</feature>
<dbReference type="InterPro" id="IPR016185">
    <property type="entry name" value="PreATP-grasp_dom_sf"/>
</dbReference>
<feature type="domain" description="SAP" evidence="2">
    <location>
        <begin position="76"/>
        <end position="110"/>
    </location>
</feature>
<keyword evidence="4" id="KW-1185">Reference proteome</keyword>
<dbReference type="Gene3D" id="3.40.50.20">
    <property type="match status" value="2"/>
</dbReference>
<feature type="region of interest" description="Disordered" evidence="1">
    <location>
        <begin position="137"/>
        <end position="198"/>
    </location>
</feature>
<dbReference type="PANTHER" id="PTHR23132">
    <property type="entry name" value="D-ALANINE--D-ALANINE LIGASE"/>
    <property type="match status" value="1"/>
</dbReference>
<dbReference type="Proteomes" id="UP001314263">
    <property type="component" value="Unassembled WGS sequence"/>
</dbReference>
<feature type="region of interest" description="Disordered" evidence="1">
    <location>
        <begin position="1710"/>
        <end position="1777"/>
    </location>
</feature>